<evidence type="ECO:0000256" key="11">
    <source>
        <dbReference type="RuleBase" id="RU910715"/>
    </source>
</evidence>
<evidence type="ECO:0000256" key="4">
    <source>
        <dbReference type="ARBA" id="ARBA00022475"/>
    </source>
</evidence>
<evidence type="ECO:0000256" key="5">
    <source>
        <dbReference type="ARBA" id="ARBA00022597"/>
    </source>
</evidence>
<dbReference type="PANTHER" id="PTHR10791">
    <property type="entry name" value="RAG1-ACTIVATING PROTEIN 1"/>
    <property type="match status" value="1"/>
</dbReference>
<dbReference type="InterPro" id="IPR004316">
    <property type="entry name" value="SWEET_rpt"/>
</dbReference>
<dbReference type="FunFam" id="1.20.1280.290:FF:000002">
    <property type="entry name" value="Bidirectional sugar transporter SWEET"/>
    <property type="match status" value="1"/>
</dbReference>
<dbReference type="PANTHER" id="PTHR10791:SF130">
    <property type="entry name" value="BIDIRECTIONAL SUGAR TRANSPORTER SWEET6-RELATED"/>
    <property type="match status" value="1"/>
</dbReference>
<feature type="transmembrane region" description="Helical" evidence="11">
    <location>
        <begin position="192"/>
        <end position="214"/>
    </location>
</feature>
<dbReference type="InterPro" id="IPR047664">
    <property type="entry name" value="SWEET"/>
</dbReference>
<comment type="caution">
    <text evidence="12">The sequence shown here is derived from an EMBL/GenBank/DDBJ whole genome shotgun (WGS) entry which is preliminary data.</text>
</comment>
<evidence type="ECO:0000313" key="13">
    <source>
        <dbReference type="Proteomes" id="UP001418222"/>
    </source>
</evidence>
<dbReference type="Pfam" id="PF03083">
    <property type="entry name" value="MtN3_slv"/>
    <property type="match status" value="2"/>
</dbReference>
<keyword evidence="6 11" id="KW-0812">Transmembrane</keyword>
<comment type="function">
    <text evidence="11">Mediates both low-affinity uptake and efflux of sugar across the membrane.</text>
</comment>
<reference evidence="12 13" key="1">
    <citation type="journal article" date="2022" name="Nat. Plants">
        <title>Genomes of leafy and leafless Platanthera orchids illuminate the evolution of mycoheterotrophy.</title>
        <authorList>
            <person name="Li M.H."/>
            <person name="Liu K.W."/>
            <person name="Li Z."/>
            <person name="Lu H.C."/>
            <person name="Ye Q.L."/>
            <person name="Zhang D."/>
            <person name="Wang J.Y."/>
            <person name="Li Y.F."/>
            <person name="Zhong Z.M."/>
            <person name="Liu X."/>
            <person name="Yu X."/>
            <person name="Liu D.K."/>
            <person name="Tu X.D."/>
            <person name="Liu B."/>
            <person name="Hao Y."/>
            <person name="Liao X.Y."/>
            <person name="Jiang Y.T."/>
            <person name="Sun W.H."/>
            <person name="Chen J."/>
            <person name="Chen Y.Q."/>
            <person name="Ai Y."/>
            <person name="Zhai J.W."/>
            <person name="Wu S.S."/>
            <person name="Zhou Z."/>
            <person name="Hsiao Y.Y."/>
            <person name="Wu W.L."/>
            <person name="Chen Y.Y."/>
            <person name="Lin Y.F."/>
            <person name="Hsu J.L."/>
            <person name="Li C.Y."/>
            <person name="Wang Z.W."/>
            <person name="Zhao X."/>
            <person name="Zhong W.Y."/>
            <person name="Ma X.K."/>
            <person name="Ma L."/>
            <person name="Huang J."/>
            <person name="Chen G.Z."/>
            <person name="Huang M.Z."/>
            <person name="Huang L."/>
            <person name="Peng D.H."/>
            <person name="Luo Y.B."/>
            <person name="Zou S.Q."/>
            <person name="Chen S.P."/>
            <person name="Lan S."/>
            <person name="Tsai W.C."/>
            <person name="Van de Peer Y."/>
            <person name="Liu Z.J."/>
        </authorList>
    </citation>
    <scope>NUCLEOTIDE SEQUENCE [LARGE SCALE GENOMIC DNA]</scope>
    <source>
        <strain evidence="12">Lor287</strain>
    </source>
</reference>
<dbReference type="AlphaFoldDB" id="A0AAP0BUJ0"/>
<protein>
    <recommendedName>
        <fullName evidence="11">Bidirectional sugar transporter SWEET</fullName>
    </recommendedName>
</protein>
<evidence type="ECO:0000256" key="3">
    <source>
        <dbReference type="ARBA" id="ARBA00022448"/>
    </source>
</evidence>
<evidence type="ECO:0000256" key="6">
    <source>
        <dbReference type="ARBA" id="ARBA00022692"/>
    </source>
</evidence>
<feature type="transmembrane region" description="Helical" evidence="11">
    <location>
        <begin position="131"/>
        <end position="152"/>
    </location>
</feature>
<keyword evidence="7" id="KW-0677">Repeat</keyword>
<feature type="transmembrane region" description="Helical" evidence="11">
    <location>
        <begin position="71"/>
        <end position="93"/>
    </location>
</feature>
<accession>A0AAP0BUJ0</accession>
<feature type="transmembrane region" description="Helical" evidence="11">
    <location>
        <begin position="102"/>
        <end position="125"/>
    </location>
</feature>
<evidence type="ECO:0000313" key="12">
    <source>
        <dbReference type="EMBL" id="KAK8949588.1"/>
    </source>
</evidence>
<dbReference type="Gene3D" id="1.20.1280.290">
    <property type="match status" value="2"/>
</dbReference>
<dbReference type="GO" id="GO:0005886">
    <property type="term" value="C:plasma membrane"/>
    <property type="evidence" value="ECO:0007669"/>
    <property type="project" value="UniProtKB-SubCell"/>
</dbReference>
<keyword evidence="9 11" id="KW-0472">Membrane</keyword>
<dbReference type="GO" id="GO:0051119">
    <property type="term" value="F:sugar transmembrane transporter activity"/>
    <property type="evidence" value="ECO:0007669"/>
    <property type="project" value="InterPro"/>
</dbReference>
<feature type="transmembrane region" description="Helical" evidence="11">
    <location>
        <begin position="45"/>
        <end position="65"/>
    </location>
</feature>
<name>A0AAP0BUJ0_9ASPA</name>
<keyword evidence="13" id="KW-1185">Reference proteome</keyword>
<comment type="subunit">
    <text evidence="10">Forms homooligomers and/or heterooligomers.</text>
</comment>
<evidence type="ECO:0000256" key="1">
    <source>
        <dbReference type="ARBA" id="ARBA00004651"/>
    </source>
</evidence>
<gene>
    <name evidence="12" type="primary">SWEET4</name>
    <name evidence="12" type="ORF">KSP39_PZI005602</name>
</gene>
<feature type="transmembrane region" description="Helical" evidence="11">
    <location>
        <begin position="6"/>
        <end position="24"/>
    </location>
</feature>
<evidence type="ECO:0000256" key="8">
    <source>
        <dbReference type="ARBA" id="ARBA00022989"/>
    </source>
</evidence>
<comment type="similarity">
    <text evidence="2 11">Belongs to the SWEET sugar transporter family.</text>
</comment>
<proteinExistence type="inferred from homology"/>
<dbReference type="Proteomes" id="UP001418222">
    <property type="component" value="Unassembled WGS sequence"/>
</dbReference>
<keyword evidence="3 11" id="KW-0813">Transport</keyword>
<feature type="transmembrane region" description="Helical" evidence="11">
    <location>
        <begin position="164"/>
        <end position="186"/>
    </location>
</feature>
<sequence length="251" mass="27833">MVSVDTIRTAVGIIGNCLSLMLFLSPLPTFRRIWKSKSVEQFSAVPYLATLLNCMLWVVYGIPVVHPNSTLVVTINGAGTVIELVYVGLFLAFSGGKQRLRVLALFAVEVVFVGLVAGLVITLLPTHERRSLVVGIICIFFGTLMYVAPLAVMKLVIQTKSVEYMPLFLSLASFFNGVCWTTYALLRFDLFITIPNSLGILFCLAQLLLHIIYYKSTKEQLEARKKEREIHMTEVVVKGGGGGEQQNGDRR</sequence>
<keyword evidence="5 11" id="KW-0762">Sugar transport</keyword>
<evidence type="ECO:0000256" key="7">
    <source>
        <dbReference type="ARBA" id="ARBA00022737"/>
    </source>
</evidence>
<keyword evidence="8 11" id="KW-1133">Transmembrane helix</keyword>
<dbReference type="EMBL" id="JBBWWQ010000004">
    <property type="protein sequence ID" value="KAK8949588.1"/>
    <property type="molecule type" value="Genomic_DNA"/>
</dbReference>
<evidence type="ECO:0000256" key="10">
    <source>
        <dbReference type="ARBA" id="ARBA00038715"/>
    </source>
</evidence>
<organism evidence="12 13">
    <name type="scientific">Platanthera zijinensis</name>
    <dbReference type="NCBI Taxonomy" id="2320716"/>
    <lineage>
        <taxon>Eukaryota</taxon>
        <taxon>Viridiplantae</taxon>
        <taxon>Streptophyta</taxon>
        <taxon>Embryophyta</taxon>
        <taxon>Tracheophyta</taxon>
        <taxon>Spermatophyta</taxon>
        <taxon>Magnoliopsida</taxon>
        <taxon>Liliopsida</taxon>
        <taxon>Asparagales</taxon>
        <taxon>Orchidaceae</taxon>
        <taxon>Orchidoideae</taxon>
        <taxon>Orchideae</taxon>
        <taxon>Orchidinae</taxon>
        <taxon>Platanthera</taxon>
    </lineage>
</organism>
<comment type="subcellular location">
    <subcellularLocation>
        <location evidence="1 11">Cell membrane</location>
        <topology evidence="1 11">Multi-pass membrane protein</topology>
    </subcellularLocation>
</comment>
<dbReference type="FunFam" id="1.20.1280.290:FF:000001">
    <property type="entry name" value="Bidirectional sugar transporter SWEET"/>
    <property type="match status" value="1"/>
</dbReference>
<keyword evidence="4" id="KW-1003">Cell membrane</keyword>
<evidence type="ECO:0000256" key="2">
    <source>
        <dbReference type="ARBA" id="ARBA00007809"/>
    </source>
</evidence>
<evidence type="ECO:0000256" key="9">
    <source>
        <dbReference type="ARBA" id="ARBA00023136"/>
    </source>
</evidence>